<dbReference type="InterPro" id="IPR038115">
    <property type="entry name" value="Nucleocapsid_C_sf"/>
</dbReference>
<dbReference type="Gene3D" id="3.30.420.410">
    <property type="entry name" value="Arenaviral nucleoprotein, C-terminal domain"/>
    <property type="match status" value="1"/>
</dbReference>
<dbReference type="GO" id="GO:0019013">
    <property type="term" value="C:viral nucleocapsid"/>
    <property type="evidence" value="ECO:0007669"/>
    <property type="project" value="UniProtKB-KW"/>
</dbReference>
<protein>
    <submittedName>
        <fullName evidence="1">Nucleoprotein</fullName>
    </submittedName>
</protein>
<keyword evidence="1" id="KW-0543">Viral nucleoprotein</keyword>
<dbReference type="EMBL" id="MH483035">
    <property type="protein sequence ID" value="AZI72588.1"/>
    <property type="molecule type" value="Genomic_RNA"/>
</dbReference>
<name>A0A3Q8Q2G7_9VIRU</name>
<organism evidence="1">
    <name type="scientific">Veterinary Pathology Zurich virus 1</name>
    <dbReference type="NCBI Taxonomy" id="2447921"/>
    <lineage>
        <taxon>Viruses</taxon>
        <taxon>Riboviria</taxon>
        <taxon>Orthornavirae</taxon>
        <taxon>Negarnaviricota</taxon>
        <taxon>Polyploviricotina</taxon>
        <taxon>Bunyaviricetes</taxon>
        <taxon>Hareavirales</taxon>
        <taxon>Arenaviridae</taxon>
        <taxon>Hartmanivirus</taxon>
        <taxon>Hartmanivirus turici</taxon>
    </lineage>
</organism>
<reference evidence="1" key="1">
    <citation type="journal article" date="2018" name="PLoS Pathog.">
        <title>Characterization of Haartman Institute snake virus-1 (HISV-1) and HISV-like viruses-The representatives of genus Hartmanivirus, family Arenaviridae.</title>
        <authorList>
            <person name="Hepojoki J."/>
            <person name="Hepojoki S."/>
            <person name="Smura T."/>
            <person name="Szirovicza L."/>
            <person name="Dervas E."/>
            <person name="Prahauser B."/>
            <person name="Nufer L."/>
            <person name="Schraner E.M."/>
            <person name="Vapalahti O."/>
            <person name="Kipar A."/>
            <person name="Hetzel U."/>
        </authorList>
    </citation>
    <scope>NUCLEOTIDE SEQUENCE</scope>
    <source>
        <strain evidence="1">S14-1477-78_1</strain>
    </source>
</reference>
<gene>
    <name evidence="1" type="primary">NP</name>
</gene>
<proteinExistence type="predicted"/>
<keyword evidence="1" id="KW-0946">Virion</keyword>
<evidence type="ECO:0000313" key="1">
    <source>
        <dbReference type="EMBL" id="AZI72588.1"/>
    </source>
</evidence>
<accession>A0A3Q8Q2G7</accession>
<sequence>MSQIKDLTYESVKEIHSKYGIEENVIDELKQMWDKVTDDIIISCDNINEHFRGGGTAQAVASELKEINKSIRDIHNPEFIEDPDQVPVVITTHSMTLKELLELKGDVETMKKKTNNNLSQRTGTKEGWEKFVRESIGDLILFTQTGYLDPKFLKKQGTGTLAGFLANYHGMTNDCKKAAKTFKLCKESIFDYNETENQEILTNQLQVDYLFILIFCAKKQNMDLEALLELSGRCKLIFNKLPFTQKVLTQLSKSAKYSILREIENNLVLHDSPFRLNRQRFQSAISALTGCVSDRMVSSSKADLFLKDLLYCKHKDGITVNASEGSTTTYELLLHSILTTPTINAKIKNRTNVRRNGLNTVRFIEDPIKLTMPLPNQEDSITQPTSKNVKTYFYDDAPDVVGPFHKPDVQSLRLTPKAEKLMTFIDIEGSSSEPNEVAISTFFIVEGRCWLREAVFFSSNAGKDYLQNAQYCNGLNLDALEVSGLCSRDIFQEASKELSQFSKVYYYGDDVKTFLKLIGFKGNATELKLPNWNEREKANYIAKKSSKICTKSSFHSIKLKAKEQDIKLKQLPHCAAEDNQRMYNYLTSK</sequence>